<feature type="domain" description="RING-CH-type" evidence="5">
    <location>
        <begin position="39"/>
        <end position="89"/>
    </location>
</feature>
<dbReference type="Proteomes" id="UP000541444">
    <property type="component" value="Unassembled WGS sequence"/>
</dbReference>
<dbReference type="CDD" id="cd16495">
    <property type="entry name" value="RING_CH-C4HC3_MARCH"/>
    <property type="match status" value="1"/>
</dbReference>
<sequence>MEGELQLETPSEQQIPSDSDPLLENQTNSSEIVIKDEEIEASSVVCCRICLESDCDQGDELISPCMCKGTQQFVHRSCLDHWRSIKVKN</sequence>
<dbReference type="SUPFAM" id="SSF57850">
    <property type="entry name" value="RING/U-box"/>
    <property type="match status" value="1"/>
</dbReference>
<keyword evidence="3" id="KW-0862">Zinc</keyword>
<evidence type="ECO:0000256" key="4">
    <source>
        <dbReference type="SAM" id="MobiDB-lite"/>
    </source>
</evidence>
<feature type="compositionally biased region" description="Polar residues" evidence="4">
    <location>
        <begin position="8"/>
        <end position="17"/>
    </location>
</feature>
<evidence type="ECO:0000256" key="1">
    <source>
        <dbReference type="ARBA" id="ARBA00022723"/>
    </source>
</evidence>
<proteinExistence type="predicted"/>
<keyword evidence="2" id="KW-0863">Zinc-finger</keyword>
<feature type="region of interest" description="Disordered" evidence="4">
    <location>
        <begin position="1"/>
        <end position="29"/>
    </location>
</feature>
<gene>
    <name evidence="6" type="ORF">GIB67_043151</name>
</gene>
<keyword evidence="1" id="KW-0479">Metal-binding</keyword>
<dbReference type="Gene3D" id="3.30.40.10">
    <property type="entry name" value="Zinc/RING finger domain, C3HC4 (zinc finger)"/>
    <property type="match status" value="1"/>
</dbReference>
<evidence type="ECO:0000313" key="7">
    <source>
        <dbReference type="Proteomes" id="UP000541444"/>
    </source>
</evidence>
<accession>A0A7J7NJW8</accession>
<evidence type="ECO:0000259" key="5">
    <source>
        <dbReference type="PROSITE" id="PS51292"/>
    </source>
</evidence>
<dbReference type="InterPro" id="IPR013083">
    <property type="entry name" value="Znf_RING/FYVE/PHD"/>
</dbReference>
<organism evidence="6 7">
    <name type="scientific">Kingdonia uniflora</name>
    <dbReference type="NCBI Taxonomy" id="39325"/>
    <lineage>
        <taxon>Eukaryota</taxon>
        <taxon>Viridiplantae</taxon>
        <taxon>Streptophyta</taxon>
        <taxon>Embryophyta</taxon>
        <taxon>Tracheophyta</taxon>
        <taxon>Spermatophyta</taxon>
        <taxon>Magnoliopsida</taxon>
        <taxon>Ranunculales</taxon>
        <taxon>Circaeasteraceae</taxon>
        <taxon>Kingdonia</taxon>
    </lineage>
</organism>
<dbReference type="Pfam" id="PF12906">
    <property type="entry name" value="RINGv"/>
    <property type="match status" value="1"/>
</dbReference>
<dbReference type="PROSITE" id="PS51292">
    <property type="entry name" value="ZF_RING_CH"/>
    <property type="match status" value="1"/>
</dbReference>
<reference evidence="6 7" key="1">
    <citation type="journal article" date="2020" name="IScience">
        <title>Genome Sequencing of the Endangered Kingdonia uniflora (Circaeasteraceae, Ranunculales) Reveals Potential Mechanisms of Evolutionary Specialization.</title>
        <authorList>
            <person name="Sun Y."/>
            <person name="Deng T."/>
            <person name="Zhang A."/>
            <person name="Moore M.J."/>
            <person name="Landis J.B."/>
            <person name="Lin N."/>
            <person name="Zhang H."/>
            <person name="Zhang X."/>
            <person name="Huang J."/>
            <person name="Zhang X."/>
            <person name="Sun H."/>
            <person name="Wang H."/>
        </authorList>
    </citation>
    <scope>NUCLEOTIDE SEQUENCE [LARGE SCALE GENOMIC DNA]</scope>
    <source>
        <strain evidence="6">TB1705</strain>
        <tissue evidence="6">Leaf</tissue>
    </source>
</reference>
<dbReference type="InterPro" id="IPR011016">
    <property type="entry name" value="Znf_RING-CH"/>
</dbReference>
<evidence type="ECO:0000313" key="6">
    <source>
        <dbReference type="EMBL" id="KAF6167290.1"/>
    </source>
</evidence>
<comment type="caution">
    <text evidence="6">The sequence shown here is derived from an EMBL/GenBank/DDBJ whole genome shotgun (WGS) entry which is preliminary data.</text>
</comment>
<dbReference type="GO" id="GO:0008270">
    <property type="term" value="F:zinc ion binding"/>
    <property type="evidence" value="ECO:0007669"/>
    <property type="project" value="UniProtKB-KW"/>
</dbReference>
<name>A0A7J7NJW8_9MAGN</name>
<dbReference type="SMART" id="SM00744">
    <property type="entry name" value="RINGv"/>
    <property type="match status" value="1"/>
</dbReference>
<dbReference type="PANTHER" id="PTHR46347">
    <property type="entry name" value="RING/FYVE/PHD ZINC FINGER SUPERFAMILY PROTEIN"/>
    <property type="match status" value="1"/>
</dbReference>
<dbReference type="AlphaFoldDB" id="A0A7J7NJW8"/>
<evidence type="ECO:0000256" key="2">
    <source>
        <dbReference type="ARBA" id="ARBA00022771"/>
    </source>
</evidence>
<protein>
    <recommendedName>
        <fullName evidence="5">RING-CH-type domain-containing protein</fullName>
    </recommendedName>
</protein>
<dbReference type="OrthoDB" id="1936173at2759"/>
<evidence type="ECO:0000256" key="3">
    <source>
        <dbReference type="ARBA" id="ARBA00022833"/>
    </source>
</evidence>
<dbReference type="PANTHER" id="PTHR46347:SF4">
    <property type="entry name" value="RING_FYVE_PHD ZINC FINGER SUPERFAMILY PROTEIN"/>
    <property type="match status" value="1"/>
</dbReference>
<dbReference type="EMBL" id="JACGCM010000760">
    <property type="protein sequence ID" value="KAF6167290.1"/>
    <property type="molecule type" value="Genomic_DNA"/>
</dbReference>
<keyword evidence="7" id="KW-1185">Reference proteome</keyword>